<feature type="transmembrane region" description="Helical" evidence="2">
    <location>
        <begin position="229"/>
        <end position="250"/>
    </location>
</feature>
<feature type="region of interest" description="Disordered" evidence="1">
    <location>
        <begin position="361"/>
        <end position="407"/>
    </location>
</feature>
<evidence type="ECO:0000256" key="2">
    <source>
        <dbReference type="SAM" id="Phobius"/>
    </source>
</evidence>
<dbReference type="EMBL" id="JAINUG010000223">
    <property type="protein sequence ID" value="KAJ8386797.1"/>
    <property type="molecule type" value="Genomic_DNA"/>
</dbReference>
<dbReference type="InterPro" id="IPR015373">
    <property type="entry name" value="Interferon/interleukin_rcp_dom"/>
</dbReference>
<feature type="chain" id="PRO_5042030223" description="Fibronectin type-III domain-containing protein" evidence="3">
    <location>
        <begin position="19"/>
        <end position="407"/>
    </location>
</feature>
<dbReference type="AlphaFoldDB" id="A0AAD7RMQ9"/>
<dbReference type="InterPro" id="IPR003961">
    <property type="entry name" value="FN3_dom"/>
</dbReference>
<keyword evidence="2" id="KW-1133">Transmembrane helix</keyword>
<comment type="caution">
    <text evidence="5">The sequence shown here is derived from an EMBL/GenBank/DDBJ whole genome shotgun (WGS) entry which is preliminary data.</text>
</comment>
<keyword evidence="2" id="KW-0812">Transmembrane</keyword>
<evidence type="ECO:0000313" key="5">
    <source>
        <dbReference type="EMBL" id="KAJ8386797.1"/>
    </source>
</evidence>
<feature type="domain" description="Fibronectin type-III" evidence="4">
    <location>
        <begin position="127"/>
        <end position="228"/>
    </location>
</feature>
<organism evidence="5 6">
    <name type="scientific">Aldrovandia affinis</name>
    <dbReference type="NCBI Taxonomy" id="143900"/>
    <lineage>
        <taxon>Eukaryota</taxon>
        <taxon>Metazoa</taxon>
        <taxon>Chordata</taxon>
        <taxon>Craniata</taxon>
        <taxon>Vertebrata</taxon>
        <taxon>Euteleostomi</taxon>
        <taxon>Actinopterygii</taxon>
        <taxon>Neopterygii</taxon>
        <taxon>Teleostei</taxon>
        <taxon>Notacanthiformes</taxon>
        <taxon>Halosauridae</taxon>
        <taxon>Aldrovandia</taxon>
    </lineage>
</organism>
<sequence>MNVAFEFVLFSLACACEASAILPSPQNVTVQTLNTQYILRWQWDQQPPANQTVNFTAQYQHKFKLRKRKREWTSVCSETLDTQCDFTGCNLHYKGIYLLQVRASSAGESSEWVEKEFYPDQDAALGPPSKVEVTPGDGLLRLSISDPLTSDNASMTLLLPKMYYLVQYWKQARGALEEIKVLKTSNNDVTLPTLRAWTTYCVRVRSQNDFYNKSSHFSPVQCLDTAGHIPAWLVILIMALVVALLSYPIFRCLLVIKSTFFPSSQLPLSIYLCNSIASSDWPHLLAPGSQVEEFCEKLNVCPKVAPPKTPALYNCPAPNLDTSSQSYHGSQDSGVYSTEEGSAPLGVASGCGLVAAGRCPGAGEGGDRERQQHPPPDFSDAHDRVDNGVPEPKTKDEHRGRACFQKT</sequence>
<evidence type="ECO:0000256" key="1">
    <source>
        <dbReference type="SAM" id="MobiDB-lite"/>
    </source>
</evidence>
<dbReference type="InterPro" id="IPR050650">
    <property type="entry name" value="Type-II_Cytokine-TF_Rcpt"/>
</dbReference>
<gene>
    <name evidence="5" type="ORF">AAFF_G00167460</name>
</gene>
<reference evidence="5" key="1">
    <citation type="journal article" date="2023" name="Science">
        <title>Genome structures resolve the early diversification of teleost fishes.</title>
        <authorList>
            <person name="Parey E."/>
            <person name="Louis A."/>
            <person name="Montfort J."/>
            <person name="Bouchez O."/>
            <person name="Roques C."/>
            <person name="Iampietro C."/>
            <person name="Lluch J."/>
            <person name="Castinel A."/>
            <person name="Donnadieu C."/>
            <person name="Desvignes T."/>
            <person name="Floi Bucao C."/>
            <person name="Jouanno E."/>
            <person name="Wen M."/>
            <person name="Mejri S."/>
            <person name="Dirks R."/>
            <person name="Jansen H."/>
            <person name="Henkel C."/>
            <person name="Chen W.J."/>
            <person name="Zahm M."/>
            <person name="Cabau C."/>
            <person name="Klopp C."/>
            <person name="Thompson A.W."/>
            <person name="Robinson-Rechavi M."/>
            <person name="Braasch I."/>
            <person name="Lecointre G."/>
            <person name="Bobe J."/>
            <person name="Postlethwait J.H."/>
            <person name="Berthelot C."/>
            <person name="Roest Crollius H."/>
            <person name="Guiguen Y."/>
        </authorList>
    </citation>
    <scope>NUCLEOTIDE SEQUENCE</scope>
    <source>
        <strain evidence="5">NC1722</strain>
    </source>
</reference>
<proteinExistence type="predicted"/>
<dbReference type="PANTHER" id="PTHR20859:SF85">
    <property type="entry name" value="INTERFERON ALPHA_BETA RECEPTOR 1 ISOFORM X1"/>
    <property type="match status" value="1"/>
</dbReference>
<dbReference type="GO" id="GO:0005886">
    <property type="term" value="C:plasma membrane"/>
    <property type="evidence" value="ECO:0007669"/>
    <property type="project" value="TreeGrafter"/>
</dbReference>
<evidence type="ECO:0000259" key="4">
    <source>
        <dbReference type="PROSITE" id="PS50853"/>
    </source>
</evidence>
<protein>
    <recommendedName>
        <fullName evidence="4">Fibronectin type-III domain-containing protein</fullName>
    </recommendedName>
</protein>
<dbReference type="Proteomes" id="UP001221898">
    <property type="component" value="Unassembled WGS sequence"/>
</dbReference>
<keyword evidence="2" id="KW-0472">Membrane</keyword>
<dbReference type="GO" id="GO:0004904">
    <property type="term" value="F:interferon receptor activity"/>
    <property type="evidence" value="ECO:0007669"/>
    <property type="project" value="TreeGrafter"/>
</dbReference>
<dbReference type="Pfam" id="PF01108">
    <property type="entry name" value="Tissue_fac"/>
    <property type="match status" value="1"/>
</dbReference>
<name>A0AAD7RMQ9_9TELE</name>
<dbReference type="CDD" id="cd00063">
    <property type="entry name" value="FN3"/>
    <property type="match status" value="1"/>
</dbReference>
<dbReference type="Pfam" id="PF09294">
    <property type="entry name" value="Interfer-bind"/>
    <property type="match status" value="1"/>
</dbReference>
<evidence type="ECO:0000313" key="6">
    <source>
        <dbReference type="Proteomes" id="UP001221898"/>
    </source>
</evidence>
<feature type="signal peptide" evidence="3">
    <location>
        <begin position="1"/>
        <end position="18"/>
    </location>
</feature>
<dbReference type="PANTHER" id="PTHR20859">
    <property type="entry name" value="INTERFERON/INTERLEUKIN RECEPTOR"/>
    <property type="match status" value="1"/>
</dbReference>
<dbReference type="PROSITE" id="PS50853">
    <property type="entry name" value="FN3"/>
    <property type="match status" value="1"/>
</dbReference>
<dbReference type="SMART" id="SM00060">
    <property type="entry name" value="FN3"/>
    <property type="match status" value="2"/>
</dbReference>
<accession>A0AAD7RMQ9</accession>
<dbReference type="InterPro" id="IPR036116">
    <property type="entry name" value="FN3_sf"/>
</dbReference>
<keyword evidence="3" id="KW-0732">Signal</keyword>
<evidence type="ECO:0000256" key="3">
    <source>
        <dbReference type="SAM" id="SignalP"/>
    </source>
</evidence>
<dbReference type="InterPro" id="IPR013783">
    <property type="entry name" value="Ig-like_fold"/>
</dbReference>
<feature type="compositionally biased region" description="Basic and acidic residues" evidence="1">
    <location>
        <begin position="379"/>
        <end position="400"/>
    </location>
</feature>
<dbReference type="SUPFAM" id="SSF49265">
    <property type="entry name" value="Fibronectin type III"/>
    <property type="match status" value="2"/>
</dbReference>
<dbReference type="Gene3D" id="2.60.40.10">
    <property type="entry name" value="Immunoglobulins"/>
    <property type="match status" value="2"/>
</dbReference>
<keyword evidence="6" id="KW-1185">Reference proteome</keyword>